<dbReference type="GO" id="GO:0004222">
    <property type="term" value="F:metalloendopeptidase activity"/>
    <property type="evidence" value="ECO:0007669"/>
    <property type="project" value="InterPro"/>
</dbReference>
<dbReference type="Gene3D" id="3.40.390.10">
    <property type="entry name" value="Collagenase (Catalytic Domain)"/>
    <property type="match status" value="1"/>
</dbReference>
<evidence type="ECO:0000256" key="6">
    <source>
        <dbReference type="PROSITE-ProRule" id="PRU01211"/>
    </source>
</evidence>
<dbReference type="PROSITE" id="PS51864">
    <property type="entry name" value="ASTACIN"/>
    <property type="match status" value="1"/>
</dbReference>
<dbReference type="GO" id="GO:0006508">
    <property type="term" value="P:proteolysis"/>
    <property type="evidence" value="ECO:0007669"/>
    <property type="project" value="UniProtKB-KW"/>
</dbReference>
<evidence type="ECO:0000313" key="10">
    <source>
        <dbReference type="Proteomes" id="UP001196413"/>
    </source>
</evidence>
<feature type="signal peptide" evidence="7">
    <location>
        <begin position="1"/>
        <end position="22"/>
    </location>
</feature>
<dbReference type="EMBL" id="JAHQIW010003767">
    <property type="protein sequence ID" value="KAJ1360046.1"/>
    <property type="molecule type" value="Genomic_DNA"/>
</dbReference>
<dbReference type="SUPFAM" id="SSF55486">
    <property type="entry name" value="Metalloproteases ('zincins'), catalytic domain"/>
    <property type="match status" value="1"/>
</dbReference>
<feature type="domain" description="Peptidase M12A" evidence="8">
    <location>
        <begin position="2"/>
        <end position="111"/>
    </location>
</feature>
<dbReference type="InterPro" id="IPR024079">
    <property type="entry name" value="MetalloPept_cat_dom_sf"/>
</dbReference>
<evidence type="ECO:0000256" key="2">
    <source>
        <dbReference type="ARBA" id="ARBA00022723"/>
    </source>
</evidence>
<feature type="chain" id="PRO_5042033402" description="Peptidase M12A domain-containing protein" evidence="7">
    <location>
        <begin position="23"/>
        <end position="111"/>
    </location>
</feature>
<protein>
    <recommendedName>
        <fullName evidence="8">Peptidase M12A domain-containing protein</fullName>
    </recommendedName>
</protein>
<evidence type="ECO:0000313" key="9">
    <source>
        <dbReference type="EMBL" id="KAJ1360046.1"/>
    </source>
</evidence>
<name>A0AAD5N497_PARTN</name>
<evidence type="ECO:0000259" key="8">
    <source>
        <dbReference type="PROSITE" id="PS51864"/>
    </source>
</evidence>
<keyword evidence="4" id="KW-0862">Zinc</keyword>
<dbReference type="Proteomes" id="UP001196413">
    <property type="component" value="Unassembled WGS sequence"/>
</dbReference>
<accession>A0AAD5N497</accession>
<keyword evidence="3" id="KW-0378">Hydrolase</keyword>
<keyword evidence="10" id="KW-1185">Reference proteome</keyword>
<dbReference type="Pfam" id="PF01400">
    <property type="entry name" value="Astacin"/>
    <property type="match status" value="1"/>
</dbReference>
<comment type="caution">
    <text evidence="9">The sequence shown here is derived from an EMBL/GenBank/DDBJ whole genome shotgun (WGS) entry which is preliminary data.</text>
</comment>
<comment type="caution">
    <text evidence="6">Lacks conserved residue(s) required for the propagation of feature annotation.</text>
</comment>
<dbReference type="PANTHER" id="PTHR10127:SF780">
    <property type="entry name" value="METALLOENDOPEPTIDASE"/>
    <property type="match status" value="1"/>
</dbReference>
<dbReference type="GO" id="GO:0046872">
    <property type="term" value="F:metal ion binding"/>
    <property type="evidence" value="ECO:0007669"/>
    <property type="project" value="UniProtKB-KW"/>
</dbReference>
<dbReference type="PANTHER" id="PTHR10127">
    <property type="entry name" value="DISCOIDIN, CUB, EGF, LAMININ , AND ZINC METALLOPROTEASE DOMAIN CONTAINING"/>
    <property type="match status" value="1"/>
</dbReference>
<keyword evidence="7" id="KW-0732">Signal</keyword>
<keyword evidence="5" id="KW-0482">Metalloprotease</keyword>
<proteinExistence type="predicted"/>
<gene>
    <name evidence="9" type="ORF">KIN20_018926</name>
</gene>
<evidence type="ECO:0000256" key="7">
    <source>
        <dbReference type="SAM" id="SignalP"/>
    </source>
</evidence>
<evidence type="ECO:0000256" key="3">
    <source>
        <dbReference type="ARBA" id="ARBA00022801"/>
    </source>
</evidence>
<dbReference type="InterPro" id="IPR001506">
    <property type="entry name" value="Peptidase_M12A"/>
</dbReference>
<evidence type="ECO:0000256" key="4">
    <source>
        <dbReference type="ARBA" id="ARBA00022833"/>
    </source>
</evidence>
<organism evidence="9 10">
    <name type="scientific">Parelaphostrongylus tenuis</name>
    <name type="common">Meningeal worm</name>
    <dbReference type="NCBI Taxonomy" id="148309"/>
    <lineage>
        <taxon>Eukaryota</taxon>
        <taxon>Metazoa</taxon>
        <taxon>Ecdysozoa</taxon>
        <taxon>Nematoda</taxon>
        <taxon>Chromadorea</taxon>
        <taxon>Rhabditida</taxon>
        <taxon>Rhabditina</taxon>
        <taxon>Rhabditomorpha</taxon>
        <taxon>Strongyloidea</taxon>
        <taxon>Metastrongylidae</taxon>
        <taxon>Parelaphostrongylus</taxon>
    </lineage>
</organism>
<keyword evidence="1" id="KW-0645">Protease</keyword>
<keyword evidence="2" id="KW-0479">Metal-binding</keyword>
<reference evidence="9" key="1">
    <citation type="submission" date="2021-06" db="EMBL/GenBank/DDBJ databases">
        <title>Parelaphostrongylus tenuis whole genome reference sequence.</title>
        <authorList>
            <person name="Garwood T.J."/>
            <person name="Larsen P.A."/>
            <person name="Fountain-Jones N.M."/>
            <person name="Garbe J.R."/>
            <person name="Macchietto M.G."/>
            <person name="Kania S.A."/>
            <person name="Gerhold R.W."/>
            <person name="Richards J.E."/>
            <person name="Wolf T.M."/>
        </authorList>
    </citation>
    <scope>NUCLEOTIDE SEQUENCE</scope>
    <source>
        <strain evidence="9">MNPRO001-30</strain>
        <tissue evidence="9">Meninges</tissue>
    </source>
</reference>
<sequence>MARMAYSLAIWHSFVFLSIVRADTGNDNAELRTIKKAMKRIRRNTCIRFRKRKSEGDYVDIQNEKGRGCFTSGVGRQTGRNVLMLDTSQGGNTLVFSEIPDIQHSHVFFLD</sequence>
<evidence type="ECO:0000256" key="1">
    <source>
        <dbReference type="ARBA" id="ARBA00022670"/>
    </source>
</evidence>
<evidence type="ECO:0000256" key="5">
    <source>
        <dbReference type="ARBA" id="ARBA00023049"/>
    </source>
</evidence>
<dbReference type="AlphaFoldDB" id="A0AAD5N497"/>